<accession>A0ABT2PZB4</accession>
<keyword evidence="1" id="KW-0812">Transmembrane</keyword>
<feature type="transmembrane region" description="Helical" evidence="1">
    <location>
        <begin position="12"/>
        <end position="30"/>
    </location>
</feature>
<name>A0ABT2PZB4_9MOLU</name>
<organism evidence="2 3">
    <name type="scientific">Paracholeplasma vituli</name>
    <dbReference type="NCBI Taxonomy" id="69473"/>
    <lineage>
        <taxon>Bacteria</taxon>
        <taxon>Bacillati</taxon>
        <taxon>Mycoplasmatota</taxon>
        <taxon>Mollicutes</taxon>
        <taxon>Acholeplasmatales</taxon>
        <taxon>Acholeplasmataceae</taxon>
        <taxon>Paracholeplasma</taxon>
    </lineage>
</organism>
<evidence type="ECO:0008006" key="4">
    <source>
        <dbReference type="Google" id="ProtNLM"/>
    </source>
</evidence>
<proteinExistence type="predicted"/>
<protein>
    <recommendedName>
        <fullName evidence="4">PH domain-containing protein</fullName>
    </recommendedName>
</protein>
<sequence>MITIGKKSYGDLLISIIFFILMTMALVFVLPYVDVTKESEEVLLPLAGVFLFWLLSIGMMISSTTRKKNLIEYENGRFYLNYRRKTIKISIKDIERIHARRDTAKGFSYPFGKIMIYTEERIFKMPGVANVEEVENRMNRIYFDYQKQSENQNA</sequence>
<keyword evidence="3" id="KW-1185">Reference proteome</keyword>
<keyword evidence="1" id="KW-0472">Membrane</keyword>
<dbReference type="Proteomes" id="UP001209076">
    <property type="component" value="Unassembled WGS sequence"/>
</dbReference>
<evidence type="ECO:0000313" key="2">
    <source>
        <dbReference type="EMBL" id="MCU0105008.1"/>
    </source>
</evidence>
<comment type="caution">
    <text evidence="2">The sequence shown here is derived from an EMBL/GenBank/DDBJ whole genome shotgun (WGS) entry which is preliminary data.</text>
</comment>
<evidence type="ECO:0000256" key="1">
    <source>
        <dbReference type="SAM" id="Phobius"/>
    </source>
</evidence>
<feature type="transmembrane region" description="Helical" evidence="1">
    <location>
        <begin position="42"/>
        <end position="61"/>
    </location>
</feature>
<dbReference type="EMBL" id="JAOEGN010000007">
    <property type="protein sequence ID" value="MCU0105008.1"/>
    <property type="molecule type" value="Genomic_DNA"/>
</dbReference>
<evidence type="ECO:0000313" key="3">
    <source>
        <dbReference type="Proteomes" id="UP001209076"/>
    </source>
</evidence>
<reference evidence="3" key="1">
    <citation type="submission" date="2023-07" db="EMBL/GenBank/DDBJ databases">
        <title>Novel Mycoplasma species identified in domestic and wild animals.</title>
        <authorList>
            <person name="Volokhov D.V."/>
            <person name="Furtak V.A."/>
            <person name="Zagorodnyaya T.A."/>
        </authorList>
    </citation>
    <scope>NUCLEOTIDE SEQUENCE [LARGE SCALE GENOMIC DNA]</scope>
    <source>
        <strain evidence="3">92-19</strain>
    </source>
</reference>
<dbReference type="RefSeq" id="WP_262096271.1">
    <property type="nucleotide sequence ID" value="NZ_JAOEGN010000007.1"/>
</dbReference>
<gene>
    <name evidence="2" type="ORF">N7603_04995</name>
</gene>
<keyword evidence="1" id="KW-1133">Transmembrane helix</keyword>